<comment type="catalytic activity">
    <reaction evidence="3">
        <text>glycyl-tRNA(Ala) + H2O = tRNA(Ala) + glycine + H(+)</text>
        <dbReference type="Rhea" id="RHEA:53744"/>
        <dbReference type="Rhea" id="RHEA-COMP:9657"/>
        <dbReference type="Rhea" id="RHEA-COMP:13640"/>
        <dbReference type="ChEBI" id="CHEBI:15377"/>
        <dbReference type="ChEBI" id="CHEBI:15378"/>
        <dbReference type="ChEBI" id="CHEBI:57305"/>
        <dbReference type="ChEBI" id="CHEBI:78442"/>
        <dbReference type="ChEBI" id="CHEBI:78522"/>
        <dbReference type="EC" id="3.1.1.96"/>
    </reaction>
</comment>
<evidence type="ECO:0000256" key="2">
    <source>
        <dbReference type="ARBA" id="ARBA00013056"/>
    </source>
</evidence>
<proteinExistence type="inferred from homology"/>
<keyword evidence="5" id="KW-0694">RNA-binding</keyword>
<accession>A0ABR3L2M3</accession>
<sequence>MRAVLQKVTSATVSVNGEVVSRIQRGICALIGLSRDDDANDIEYIVRKLLNLRIFSGDAEKRWDKSVNDLQLEILCVSQFTLNALLKGNKLDFHLSMNPSEAAQFYSTFVDKLRQNYKEDLVKDGKFGAHMQLSIENDGPVTIILDSKQR</sequence>
<name>A0ABR3L2M3_TRISP</name>
<evidence type="ECO:0000256" key="3">
    <source>
        <dbReference type="ARBA" id="ARBA00047676"/>
    </source>
</evidence>
<evidence type="ECO:0000256" key="1">
    <source>
        <dbReference type="ARBA" id="ARBA00009673"/>
    </source>
</evidence>
<keyword evidence="5" id="KW-0820">tRNA-binding</keyword>
<keyword evidence="5" id="KW-0963">Cytoplasm</keyword>
<comment type="caution">
    <text evidence="6">The sequence shown here is derived from an EMBL/GenBank/DDBJ whole genome shotgun (WGS) entry which is preliminary data.</text>
</comment>
<dbReference type="PANTHER" id="PTHR10472">
    <property type="entry name" value="D-TYROSYL-TRNA TYR DEACYLASE"/>
    <property type="match status" value="1"/>
</dbReference>
<dbReference type="PANTHER" id="PTHR10472:SF5">
    <property type="entry name" value="D-AMINOACYL-TRNA DEACYLASE 1"/>
    <property type="match status" value="1"/>
</dbReference>
<organism evidence="6 7">
    <name type="scientific">Trichinella spiralis</name>
    <name type="common">Trichina worm</name>
    <dbReference type="NCBI Taxonomy" id="6334"/>
    <lineage>
        <taxon>Eukaryota</taxon>
        <taxon>Metazoa</taxon>
        <taxon>Ecdysozoa</taxon>
        <taxon>Nematoda</taxon>
        <taxon>Enoplea</taxon>
        <taxon>Dorylaimia</taxon>
        <taxon>Trichinellida</taxon>
        <taxon>Trichinellidae</taxon>
        <taxon>Trichinella</taxon>
    </lineage>
</organism>
<gene>
    <name evidence="6" type="ORF">TSPI_08396</name>
</gene>
<dbReference type="SUPFAM" id="SSF69500">
    <property type="entry name" value="DTD-like"/>
    <property type="match status" value="1"/>
</dbReference>
<evidence type="ECO:0000313" key="7">
    <source>
        <dbReference type="Proteomes" id="UP001558632"/>
    </source>
</evidence>
<protein>
    <recommendedName>
        <fullName evidence="2 5">D-aminoacyl-tRNA deacylase</fullName>
        <ecNumber evidence="2 5">3.1.1.96</ecNumber>
    </recommendedName>
</protein>
<keyword evidence="5" id="KW-0378">Hydrolase</keyword>
<reference evidence="6 7" key="1">
    <citation type="submission" date="2024-07" db="EMBL/GenBank/DDBJ databases">
        <title>Enhanced genomic and transcriptomic resources for Trichinella pseudospiralis and T. spiralis underpin the discovery of pronounced molecular differences between stages and species.</title>
        <authorList>
            <person name="Pasi K.K."/>
            <person name="La Rosa G."/>
            <person name="Gomez-Morales M.A."/>
            <person name="Tosini F."/>
            <person name="Sumanam S."/>
            <person name="Young N.D."/>
            <person name="Chang B.C."/>
            <person name="Robin G.B."/>
        </authorList>
    </citation>
    <scope>NUCLEOTIDE SEQUENCE [LARGE SCALE GENOMIC DNA]</scope>
    <source>
        <strain evidence="6">ISS534</strain>
    </source>
</reference>
<comment type="similarity">
    <text evidence="1 5">Belongs to the DTD family.</text>
</comment>
<dbReference type="Proteomes" id="UP001558632">
    <property type="component" value="Unassembled WGS sequence"/>
</dbReference>
<dbReference type="Pfam" id="PF02580">
    <property type="entry name" value="Tyr_Deacylase"/>
    <property type="match status" value="1"/>
</dbReference>
<comment type="subcellular location">
    <subcellularLocation>
        <location evidence="5">Cytoplasm</location>
    </subcellularLocation>
</comment>
<evidence type="ECO:0000256" key="5">
    <source>
        <dbReference type="RuleBase" id="RU003470"/>
    </source>
</evidence>
<evidence type="ECO:0000256" key="4">
    <source>
        <dbReference type="ARBA" id="ARBA00048018"/>
    </source>
</evidence>
<dbReference type="InterPro" id="IPR023509">
    <property type="entry name" value="DTD-like_sf"/>
</dbReference>
<comment type="catalytic activity">
    <reaction evidence="4">
        <text>a D-aminoacyl-tRNA + H2O = a tRNA + a D-alpha-amino acid + H(+)</text>
        <dbReference type="Rhea" id="RHEA:13953"/>
        <dbReference type="Rhea" id="RHEA-COMP:10123"/>
        <dbReference type="Rhea" id="RHEA-COMP:10124"/>
        <dbReference type="ChEBI" id="CHEBI:15377"/>
        <dbReference type="ChEBI" id="CHEBI:15378"/>
        <dbReference type="ChEBI" id="CHEBI:59871"/>
        <dbReference type="ChEBI" id="CHEBI:78442"/>
        <dbReference type="ChEBI" id="CHEBI:79333"/>
        <dbReference type="EC" id="3.1.1.96"/>
    </reaction>
</comment>
<dbReference type="EMBL" id="JBEUSY010000068">
    <property type="protein sequence ID" value="KAL1245823.1"/>
    <property type="molecule type" value="Genomic_DNA"/>
</dbReference>
<dbReference type="NCBIfam" id="TIGR00256">
    <property type="entry name" value="D-aminoacyl-tRNA deacylase"/>
    <property type="match status" value="1"/>
</dbReference>
<dbReference type="EC" id="3.1.1.96" evidence="2 5"/>
<dbReference type="InterPro" id="IPR003732">
    <property type="entry name" value="Daa-tRNA_deacyls_DTD"/>
</dbReference>
<evidence type="ECO:0000313" key="6">
    <source>
        <dbReference type="EMBL" id="KAL1245823.1"/>
    </source>
</evidence>
<dbReference type="Gene3D" id="3.50.80.10">
    <property type="entry name" value="D-tyrosyl-tRNA(Tyr) deacylase"/>
    <property type="match status" value="1"/>
</dbReference>
<keyword evidence="7" id="KW-1185">Reference proteome</keyword>